<feature type="transmembrane region" description="Helical" evidence="1">
    <location>
        <begin position="29"/>
        <end position="49"/>
    </location>
</feature>
<feature type="transmembrane region" description="Helical" evidence="1">
    <location>
        <begin position="6"/>
        <end position="22"/>
    </location>
</feature>
<organism evidence="2 3">
    <name type="scientific">Haloferax massiliensis</name>
    <dbReference type="NCBI Taxonomy" id="1476858"/>
    <lineage>
        <taxon>Archaea</taxon>
        <taxon>Methanobacteriati</taxon>
        <taxon>Methanobacteriota</taxon>
        <taxon>Stenosarchaea group</taxon>
        <taxon>Halobacteria</taxon>
        <taxon>Halobacteriales</taxon>
        <taxon>Haloferacaceae</taxon>
        <taxon>Haloferax</taxon>
    </lineage>
</organism>
<dbReference type="AlphaFoldDB" id="A0A0D6JU14"/>
<keyword evidence="1" id="KW-0472">Membrane</keyword>
<dbReference type="EMBL" id="CSTE01000002">
    <property type="protein sequence ID" value="CQR51146.1"/>
    <property type="molecule type" value="Genomic_DNA"/>
</dbReference>
<reference evidence="3" key="1">
    <citation type="submission" date="2015-03" db="EMBL/GenBank/DDBJ databases">
        <authorList>
            <person name="Urmite Genomes"/>
        </authorList>
    </citation>
    <scope>NUCLEOTIDE SEQUENCE [LARGE SCALE GENOMIC DNA]</scope>
    <source>
        <strain evidence="3">Arc-Hr</strain>
    </source>
</reference>
<dbReference type="RefSeq" id="WP_089779523.1">
    <property type="nucleotide sequence ID" value="NZ_CABLRR010000002.1"/>
</dbReference>
<sequence length="66" mass="7152">MNESRYFQALTLWFVVLIFMGTGPDIDGVLGTALGVFCVALLWVLPVYVSVKLVDDLGARFGGRSG</sequence>
<name>A0A0D6JU14_9EURY</name>
<gene>
    <name evidence="2" type="ORF">BN996_02588</name>
</gene>
<evidence type="ECO:0000313" key="3">
    <source>
        <dbReference type="Proteomes" id="UP000198902"/>
    </source>
</evidence>
<evidence type="ECO:0000313" key="2">
    <source>
        <dbReference type="EMBL" id="CQR51146.1"/>
    </source>
</evidence>
<keyword evidence="1" id="KW-0812">Transmembrane</keyword>
<evidence type="ECO:0000256" key="1">
    <source>
        <dbReference type="SAM" id="Phobius"/>
    </source>
</evidence>
<dbReference type="Proteomes" id="UP000198902">
    <property type="component" value="Unassembled WGS sequence"/>
</dbReference>
<dbReference type="OrthoDB" id="288858at2157"/>
<protein>
    <submittedName>
        <fullName evidence="2">Uncharacterized protein</fullName>
    </submittedName>
</protein>
<proteinExistence type="predicted"/>
<keyword evidence="3" id="KW-1185">Reference proteome</keyword>
<accession>A0A0D6JU14</accession>
<keyword evidence="1" id="KW-1133">Transmembrane helix</keyword>